<dbReference type="RefSeq" id="WP_047672904.1">
    <property type="nucleotide sequence ID" value="NZ_CM002918.1"/>
</dbReference>
<feature type="domain" description="Probable ATP-binding protein BrxC winged helix-turn-helix" evidence="2">
    <location>
        <begin position="757"/>
        <end position="869"/>
    </location>
</feature>
<organism evidence="5 6">
    <name type="scientific">Lactiplantibacillus plantarum CMPG5300</name>
    <dbReference type="NCBI Taxonomy" id="1304889"/>
    <lineage>
        <taxon>Bacteria</taxon>
        <taxon>Bacillati</taxon>
        <taxon>Bacillota</taxon>
        <taxon>Bacilli</taxon>
        <taxon>Lactobacillales</taxon>
        <taxon>Lactobacillaceae</taxon>
        <taxon>Lactiplantibacillus</taxon>
    </lineage>
</organism>
<reference evidence="5 6" key="1">
    <citation type="journal article" date="2014" name="Genome Announc.">
        <title>Draft Genome Sequence of Lactobacillus plantarum CMPG5300, a Human Vaginal Isolate.</title>
        <authorList>
            <person name="Malik S."/>
            <person name="Siezen R.J."/>
            <person name="Renckens B."/>
            <person name="Vaneechoutte M."/>
            <person name="Vanderleyden J."/>
            <person name="Lebeer S."/>
        </authorList>
    </citation>
    <scope>NUCLEOTIDE SEQUENCE [LARGE SCALE GENOMIC DNA]</scope>
    <source>
        <strain evidence="5 6">CMPG5300</strain>
    </source>
</reference>
<feature type="region of interest" description="Disordered" evidence="1">
    <location>
        <begin position="1137"/>
        <end position="1162"/>
    </location>
</feature>
<gene>
    <name evidence="5" type="ORF">CMPG5300_0722</name>
</gene>
<name>A0AAW3FR22_LACPN</name>
<feature type="domain" description="Probable ATP-binding protein BrxC alpha-helical" evidence="3">
    <location>
        <begin position="879"/>
        <end position="1002"/>
    </location>
</feature>
<sequence length="1216" mass="139547">MKIKDIFAKPIDRNIKGVITIGDEQDANVKQELEEYVVTHELQKHFHDFFKAYVASINHDTSEMGVWISGFFGSGKSHFLKILAYMLENRNVAGKPAIDYFLDDNKIRSQETVDAIQLATSVHNETILFNIDSKAKNGSKSQKDAILNVFWQVFNEKIGLIGVDFWIADMERNLINDDKYEAFQAKFQELDDKGRTWQKARNGFAFFKNTIKEALVAVGEMTEENADGFIEQLKTEYPLSVEDFAQRVNEYIEKQADPDYHLVFLVDEIGQYIGDSQQRMLNLQSVVEDLGTYTHGKAWVIVTSQQAIDQVTDHINGQDFSKIQGRFNTRIAMSSANVDEVINKRLLVKTPESERALMRTYSDDQHAINNLMTFESDITRDHYQSAENFADVYPFVPYQYNLLQDTLTAIRENGSDGKHLANGERSMLAVFQESAQRIENEDVRALVPFSIFFQGLDQFLDHTHMIVIQRAIKNERVNPDGVEHPFAVQVLETLFMVKYVDNFNATLNNVVTLMIDSIDTDRVELEKRVKEALIELTNQNFIEETTKGFEFLTNAEQEISRSISKQDVEPGEVSREIGNYLFGAKKIERKFTYPKLNKQYTFNFNQFVDDQPLGLTNNTLSLKLNTPESNTNRDETELRRIALSPSEPQIIIDMPRRDDYTHNLSQALKIQKFVMDPGAYAKDARSNNIIDVKRAERVSLIEKVHVDLEDALEDADIYVGGELLEAGSKSFEQRLNTAQEHLVDEIYRNLSYITAIKSEKDIVALFNQELIAPDENRQAVEAVMNRIVQDADNGSHSKVAYKSILDRFGVEPYGYRDIDIKWMVAKLFADNRIKVYVNNALINIEDAIKPVELANYFVKKQYVDKMQFVPRVAVSEEKRQALKAVAKDVFNRQSFDDDEDDTLVNNLRQSMIKERDALNEFVRLSTRYPGRNVLENGLQLLNGLISQTDTDQFYDKLFKHQDDFLDWSDDMYNYGLIDFYNNPTQEKIWKDALSKIDIYEKSSSFISGAEVGKIYKQIKDRVDANKADRLNELNSLNEAFNSAYSAEFDKTEADIKANVNIEWQAALNYAKNKDLIGQFETTINQAFEQFIQEAQAARNLDELVVIKSKASVKKDNLQTRIDEEIVEIERKQAALQRAQKQVDKDKTNTDEDQTPTATSITVTPQVPTTKHVSLKNLPVNRSWQVTSAKEVDEQLAQLRKVLIAQLDNVDELKIDL</sequence>
<evidence type="ECO:0000256" key="1">
    <source>
        <dbReference type="SAM" id="MobiDB-lite"/>
    </source>
</evidence>
<evidence type="ECO:0000313" key="5">
    <source>
        <dbReference type="EMBL" id="KGH43856.1"/>
    </source>
</evidence>
<dbReference type="EMBL" id="AXZV01000003">
    <property type="protein sequence ID" value="KGH43856.1"/>
    <property type="molecule type" value="Genomic_DNA"/>
</dbReference>
<dbReference type="InterPro" id="IPR058038">
    <property type="entry name" value="BREX_BrxC_wHTH"/>
</dbReference>
<evidence type="ECO:0008006" key="7">
    <source>
        <dbReference type="Google" id="ProtNLM"/>
    </source>
</evidence>
<dbReference type="InterPro" id="IPR047679">
    <property type="entry name" value="BREX_BrxC"/>
</dbReference>
<dbReference type="Pfam" id="PF25791">
    <property type="entry name" value="WHD_BREX_BrxC"/>
    <property type="match status" value="1"/>
</dbReference>
<evidence type="ECO:0000259" key="4">
    <source>
        <dbReference type="Pfam" id="PF25796"/>
    </source>
</evidence>
<dbReference type="NCBIfam" id="NF033441">
    <property type="entry name" value="BREX_BrxC"/>
    <property type="match status" value="1"/>
</dbReference>
<dbReference type="Pfam" id="PF25792">
    <property type="entry name" value="BREX_BrxC_helical"/>
    <property type="match status" value="1"/>
</dbReference>
<feature type="domain" description="Probable ATP-binding protein BrxC 4th six-stranded beta-sheet" evidence="4">
    <location>
        <begin position="567"/>
        <end position="742"/>
    </location>
</feature>
<evidence type="ECO:0000259" key="3">
    <source>
        <dbReference type="Pfam" id="PF25792"/>
    </source>
</evidence>
<dbReference type="InterPro" id="IPR058036">
    <property type="entry name" value="BREX_BrxC_4th"/>
</dbReference>
<protein>
    <recommendedName>
        <fullName evidence="7">BREX system P-loop protein BrxC</fullName>
    </recommendedName>
</protein>
<feature type="compositionally biased region" description="Basic and acidic residues" evidence="1">
    <location>
        <begin position="1140"/>
        <end position="1149"/>
    </location>
</feature>
<dbReference type="Pfam" id="PF25796">
    <property type="entry name" value="BREX_BrxC_4th"/>
    <property type="match status" value="1"/>
</dbReference>
<dbReference type="AlphaFoldDB" id="A0AAW3FR22"/>
<comment type="caution">
    <text evidence="5">The sequence shown here is derived from an EMBL/GenBank/DDBJ whole genome shotgun (WGS) entry which is preliminary data.</text>
</comment>
<dbReference type="InterPro" id="IPR027417">
    <property type="entry name" value="P-loop_NTPase"/>
</dbReference>
<proteinExistence type="predicted"/>
<dbReference type="SUPFAM" id="SSF52540">
    <property type="entry name" value="P-loop containing nucleoside triphosphate hydrolases"/>
    <property type="match status" value="1"/>
</dbReference>
<dbReference type="InterPro" id="IPR058037">
    <property type="entry name" value="BREX_BrxC_helical"/>
</dbReference>
<accession>A0AAW3FR22</accession>
<dbReference type="Proteomes" id="UP000029801">
    <property type="component" value="Chromosome"/>
</dbReference>
<evidence type="ECO:0000313" key="6">
    <source>
        <dbReference type="Proteomes" id="UP000029801"/>
    </source>
</evidence>
<evidence type="ECO:0000259" key="2">
    <source>
        <dbReference type="Pfam" id="PF25791"/>
    </source>
</evidence>